<feature type="compositionally biased region" description="Basic and acidic residues" evidence="1">
    <location>
        <begin position="277"/>
        <end position="309"/>
    </location>
</feature>
<feature type="compositionally biased region" description="Polar residues" evidence="1">
    <location>
        <begin position="311"/>
        <end position="324"/>
    </location>
</feature>
<reference evidence="2 3" key="1">
    <citation type="submission" date="2018-04" db="EMBL/GenBank/DDBJ databases">
        <authorList>
            <person name="Vogel A."/>
        </authorList>
    </citation>
    <scope>NUCLEOTIDE SEQUENCE [LARGE SCALE GENOMIC DNA]</scope>
</reference>
<evidence type="ECO:0000313" key="2">
    <source>
        <dbReference type="EMBL" id="VFQ79343.1"/>
    </source>
</evidence>
<name>A0A484LS58_9ASTE</name>
<proteinExistence type="predicted"/>
<organism evidence="2 3">
    <name type="scientific">Cuscuta campestris</name>
    <dbReference type="NCBI Taxonomy" id="132261"/>
    <lineage>
        <taxon>Eukaryota</taxon>
        <taxon>Viridiplantae</taxon>
        <taxon>Streptophyta</taxon>
        <taxon>Embryophyta</taxon>
        <taxon>Tracheophyta</taxon>
        <taxon>Spermatophyta</taxon>
        <taxon>Magnoliopsida</taxon>
        <taxon>eudicotyledons</taxon>
        <taxon>Gunneridae</taxon>
        <taxon>Pentapetalae</taxon>
        <taxon>asterids</taxon>
        <taxon>lamiids</taxon>
        <taxon>Solanales</taxon>
        <taxon>Convolvulaceae</taxon>
        <taxon>Cuscuteae</taxon>
        <taxon>Cuscuta</taxon>
        <taxon>Cuscuta subgen. Grammica</taxon>
        <taxon>Cuscuta sect. Cleistogrammica</taxon>
    </lineage>
</organism>
<feature type="region of interest" description="Disordered" evidence="1">
    <location>
        <begin position="225"/>
        <end position="324"/>
    </location>
</feature>
<sequence length="324" mass="36391">MAPSAWTHEPSIIKEGELREMAGLLGKGFRVHHPDPVEGISLSHNPNPQKYMVMHYHSMENGFRLPLHGLLRDICRHFGFAPGQLTANAHNLFPHPQAPIFERVEFKHDKWSHYYFVIEFPVHSPLDLPGVVRRSSISRIKFAAVLLAEAAYNALGEEVSLIPHHSLQDARLYKKADFYYPLGPNPIPFEWVSSPERPEAPLPLWNLIQPGVPPGDRLKSALRRPAVQPQPEVNNTSPPAATISEGVEKEADRQKEPEASPATEKEVGVQEGLEASSSKEKEIGGQKDMEAPPETERETERQQEPEKQHCNALQTGLTVSQYFK</sequence>
<keyword evidence="3" id="KW-1185">Reference proteome</keyword>
<evidence type="ECO:0000256" key="1">
    <source>
        <dbReference type="SAM" id="MobiDB-lite"/>
    </source>
</evidence>
<evidence type="ECO:0000313" key="3">
    <source>
        <dbReference type="Proteomes" id="UP000595140"/>
    </source>
</evidence>
<gene>
    <name evidence="2" type="ORF">CCAM_LOCUS21119</name>
</gene>
<dbReference type="EMBL" id="OOIL02001925">
    <property type="protein sequence ID" value="VFQ79343.1"/>
    <property type="molecule type" value="Genomic_DNA"/>
</dbReference>
<protein>
    <submittedName>
        <fullName evidence="2">Uncharacterized protein</fullName>
    </submittedName>
</protein>
<feature type="compositionally biased region" description="Basic and acidic residues" evidence="1">
    <location>
        <begin position="246"/>
        <end position="268"/>
    </location>
</feature>
<dbReference type="AlphaFoldDB" id="A0A484LS58"/>
<accession>A0A484LS58</accession>
<dbReference type="Proteomes" id="UP000595140">
    <property type="component" value="Unassembled WGS sequence"/>
</dbReference>
<dbReference type="OrthoDB" id="671678at2759"/>